<sequence length="610" mass="68422">MAEESEKKKENKDTILTENEDNDIESHIQIAMRSRLSYFKQQSDSLTFEGVRRLLEKDLGFQEYAFDVHKAFIKQCLLKCLEEVGDDAQNVEQEEEKDASTQETENPKEECQSTDEKDGCSEDEDKMEDSPVLGLLKEQKGVKLETKEVKDNERKVVPSETVIKKAVRKRASYIKANAEKITMAGLRRLLEEDLKLDKFTLDLYKKLISQQLDEVISSSEVLEPANNAKKIVKKKPDTKATKMVSSEENSGISDSESGKEENEDDDVKPRKKSVAKGKKQTTFDPKKRKGEENNLSSKKRVKTAKAASEDDNDTEDNGKHSEDDQSGSLPEKCTKKKEVSTPVYGKRVEHLKSVIKACGMRAANKGVGGNMEEDLKLDKFTLDLYKKLISQQLDEVISSSEVLEPANNAKKIVKKKPDTKATKMVSSEENSGISDSESGKEENEDDDVKPRKKSVAKGKKQTTFDPKKRKGEENNLSSKKRVKTAKAASEDDNDTEDNGKHSEDDQSGSLPEKCTKKKEVSTPVYGKRVEHLKSVIKACGMSIPPTIYKKVKQAPENKREGQLIKELEEILSREGLSSNPSEKGELIVKLMFVSDSSSLDVSCNIFIMIQ</sequence>
<dbReference type="GO" id="GO:0005634">
    <property type="term" value="C:nucleus"/>
    <property type="evidence" value="ECO:0007669"/>
    <property type="project" value="TreeGrafter"/>
</dbReference>
<reference evidence="2 3" key="1">
    <citation type="journal article" date="2017" name="Plant Biotechnol. J.">
        <title>A comprehensive draft genome sequence for lupin (Lupinus angustifolius), an emerging health food: insights into plant-microbe interactions and legume evolution.</title>
        <authorList>
            <person name="Hane J.K."/>
            <person name="Ming Y."/>
            <person name="Kamphuis L.G."/>
            <person name="Nelson M.N."/>
            <person name="Garg G."/>
            <person name="Atkins C.A."/>
            <person name="Bayer P.E."/>
            <person name="Bravo A."/>
            <person name="Bringans S."/>
            <person name="Cannon S."/>
            <person name="Edwards D."/>
            <person name="Foley R."/>
            <person name="Gao L.L."/>
            <person name="Harrison M.J."/>
            <person name="Huang W."/>
            <person name="Hurgobin B."/>
            <person name="Li S."/>
            <person name="Liu C.W."/>
            <person name="McGrath A."/>
            <person name="Morahan G."/>
            <person name="Murray J."/>
            <person name="Weller J."/>
            <person name="Jian J."/>
            <person name="Singh K.B."/>
        </authorList>
    </citation>
    <scope>NUCLEOTIDE SEQUENCE [LARGE SCALE GENOMIC DNA]</scope>
    <source>
        <strain evidence="3">cv. Tanjil</strain>
        <tissue evidence="2">Whole plant</tissue>
    </source>
</reference>
<evidence type="ECO:0000256" key="1">
    <source>
        <dbReference type="SAM" id="MobiDB-lite"/>
    </source>
</evidence>
<protein>
    <recommendedName>
        <fullName evidence="4">Histone chaperone domain-containing protein</fullName>
    </recommendedName>
</protein>
<gene>
    <name evidence="2" type="ORF">TanjilG_12086</name>
</gene>
<name>A0A1J7IJV1_LUPAN</name>
<dbReference type="PANTHER" id="PTHR15410">
    <property type="entry name" value="HIRA-INTERACTING PROTEIN 3"/>
    <property type="match status" value="1"/>
</dbReference>
<feature type="region of interest" description="Disordered" evidence="1">
    <location>
        <begin position="402"/>
        <end position="520"/>
    </location>
</feature>
<feature type="compositionally biased region" description="Polar residues" evidence="1">
    <location>
        <begin position="424"/>
        <end position="436"/>
    </location>
</feature>
<dbReference type="STRING" id="3871.A0A1J7IJV1"/>
<dbReference type="Proteomes" id="UP000188354">
    <property type="component" value="Chromosome LG03"/>
</dbReference>
<dbReference type="Gramene" id="OIW14493">
    <property type="protein sequence ID" value="OIW14493"/>
    <property type="gene ID" value="TanjilG_12086"/>
</dbReference>
<dbReference type="OMA" id="EPANNAK"/>
<evidence type="ECO:0008006" key="4">
    <source>
        <dbReference type="Google" id="ProtNLM"/>
    </source>
</evidence>
<accession>A0A1J7IJV1</accession>
<feature type="compositionally biased region" description="Basic and acidic residues" evidence="1">
    <location>
        <begin position="1"/>
        <end position="15"/>
    </location>
</feature>
<feature type="compositionally biased region" description="Polar residues" evidence="1">
    <location>
        <begin position="243"/>
        <end position="255"/>
    </location>
</feature>
<proteinExistence type="predicted"/>
<keyword evidence="3" id="KW-1185">Reference proteome</keyword>
<dbReference type="PANTHER" id="PTHR15410:SF2">
    <property type="entry name" value="HIRA-INTERACTING PROTEIN 3"/>
    <property type="match status" value="1"/>
</dbReference>
<evidence type="ECO:0000313" key="3">
    <source>
        <dbReference type="Proteomes" id="UP000188354"/>
    </source>
</evidence>
<evidence type="ECO:0000313" key="2">
    <source>
        <dbReference type="EMBL" id="OIW14493.1"/>
    </source>
</evidence>
<feature type="compositionally biased region" description="Basic residues" evidence="1">
    <location>
        <begin position="269"/>
        <end position="279"/>
    </location>
</feature>
<feature type="region of interest" description="Disordered" evidence="1">
    <location>
        <begin position="89"/>
        <end position="131"/>
    </location>
</feature>
<feature type="compositionally biased region" description="Basic residues" evidence="1">
    <location>
        <begin position="450"/>
        <end position="460"/>
    </location>
</feature>
<dbReference type="AlphaFoldDB" id="A0A1J7IJV1"/>
<feature type="region of interest" description="Disordered" evidence="1">
    <location>
        <begin position="218"/>
        <end position="343"/>
    </location>
</feature>
<dbReference type="InterPro" id="IPR037647">
    <property type="entry name" value="HIRIP3"/>
</dbReference>
<organism evidence="2 3">
    <name type="scientific">Lupinus angustifolius</name>
    <name type="common">Narrow-leaved blue lupine</name>
    <dbReference type="NCBI Taxonomy" id="3871"/>
    <lineage>
        <taxon>Eukaryota</taxon>
        <taxon>Viridiplantae</taxon>
        <taxon>Streptophyta</taxon>
        <taxon>Embryophyta</taxon>
        <taxon>Tracheophyta</taxon>
        <taxon>Spermatophyta</taxon>
        <taxon>Magnoliopsida</taxon>
        <taxon>eudicotyledons</taxon>
        <taxon>Gunneridae</taxon>
        <taxon>Pentapetalae</taxon>
        <taxon>rosids</taxon>
        <taxon>fabids</taxon>
        <taxon>Fabales</taxon>
        <taxon>Fabaceae</taxon>
        <taxon>Papilionoideae</taxon>
        <taxon>50 kb inversion clade</taxon>
        <taxon>genistoids sensu lato</taxon>
        <taxon>core genistoids</taxon>
        <taxon>Genisteae</taxon>
        <taxon>Lupinus</taxon>
    </lineage>
</organism>
<dbReference type="EMBL" id="CM007363">
    <property type="protein sequence ID" value="OIW14493.1"/>
    <property type="molecule type" value="Genomic_DNA"/>
</dbReference>
<feature type="compositionally biased region" description="Basic and acidic residues" evidence="1">
    <location>
        <begin position="105"/>
        <end position="120"/>
    </location>
</feature>
<feature type="region of interest" description="Disordered" evidence="1">
    <location>
        <begin position="1"/>
        <end position="20"/>
    </location>
</feature>